<reference evidence="8" key="2">
    <citation type="submission" date="2025-08" db="UniProtKB">
        <authorList>
            <consortium name="Ensembl"/>
        </authorList>
    </citation>
    <scope>IDENTIFICATION</scope>
</reference>
<evidence type="ECO:0000313" key="9">
    <source>
        <dbReference type="Proteomes" id="UP000018468"/>
    </source>
</evidence>
<evidence type="ECO:0000256" key="1">
    <source>
        <dbReference type="ARBA" id="ARBA00003343"/>
    </source>
</evidence>
<feature type="region of interest" description="Disordered" evidence="7">
    <location>
        <begin position="1"/>
        <end position="26"/>
    </location>
</feature>
<evidence type="ECO:0000313" key="8">
    <source>
        <dbReference type="Ensembl" id="ENSLOCP00000001528.1"/>
    </source>
</evidence>
<dbReference type="GO" id="GO:0006388">
    <property type="term" value="P:tRNA splicing, via endonucleolytic cleavage and ligation"/>
    <property type="evidence" value="ECO:0000318"/>
    <property type="project" value="GO_Central"/>
</dbReference>
<keyword evidence="5" id="KW-0520">NAD</keyword>
<dbReference type="FunCoup" id="W5LZH1">
    <property type="interactions" value="258"/>
</dbReference>
<evidence type="ECO:0000256" key="5">
    <source>
        <dbReference type="ARBA" id="ARBA00023027"/>
    </source>
</evidence>
<evidence type="ECO:0000256" key="3">
    <source>
        <dbReference type="ARBA" id="ARBA00012007"/>
    </source>
</evidence>
<evidence type="ECO:0000256" key="7">
    <source>
        <dbReference type="SAM" id="MobiDB-lite"/>
    </source>
</evidence>
<sequence length="245" mass="26849">MDRGRRGGGGGRGGRHRSRRSEQDPDVRLSKALSFALRHGASQLGLDMSSDGFVSVAELLSRPQFRAYSLADVRRVVETNDKQRFRLRPRPGDGRLEIRANQGHSVQVDDLELTPVVPGSDNVPSCAVHGTYLRHWESIRSRGLSRMSRTHIHLSPGLPGEEGVVSGMRGDCSLAIFIDVSGALQDGIPFFWSDNGVILTPGDAEGRLAPRYFARALRLTEPRRELPLEPRGGVAGEQLTTPTPQ</sequence>
<dbReference type="GeneTree" id="ENSGT00390000002731"/>
<comment type="function">
    <text evidence="1">Catalyzes the last step of tRNA splicing, the transfer of the splice junction 2'-phosphate from ligated tRNA to NAD to produce ADP-ribose 1''-2'' cyclic phosphate.</text>
</comment>
<dbReference type="eggNOG" id="KOG2278">
    <property type="taxonomic scope" value="Eukaryota"/>
</dbReference>
<dbReference type="GO" id="GO:0000215">
    <property type="term" value="F:tRNA 2'-phosphotransferase activity"/>
    <property type="evidence" value="ECO:0000318"/>
    <property type="project" value="GO_Central"/>
</dbReference>
<dbReference type="Gene3D" id="1.10.10.970">
    <property type="entry name" value="RNA 2'-phosphotransferase, Tpt1/KptA family, N-terminal domain"/>
    <property type="match status" value="1"/>
</dbReference>
<dbReference type="Ensembl" id="ENSLOCT00000001533.1">
    <property type="protein sequence ID" value="ENSLOCP00000001528.1"/>
    <property type="gene ID" value="ENSLOCG00000001345.1"/>
</dbReference>
<keyword evidence="4" id="KW-0808">Transferase</keyword>
<dbReference type="HOGENOM" id="CLU_052998_1_1_1"/>
<reference evidence="8" key="3">
    <citation type="submission" date="2025-09" db="UniProtKB">
        <authorList>
            <consortium name="Ensembl"/>
        </authorList>
    </citation>
    <scope>IDENTIFICATION</scope>
</reference>
<dbReference type="OMA" id="RHGASQM"/>
<organism evidence="8 9">
    <name type="scientific">Lepisosteus oculatus</name>
    <name type="common">Spotted gar</name>
    <dbReference type="NCBI Taxonomy" id="7918"/>
    <lineage>
        <taxon>Eukaryota</taxon>
        <taxon>Metazoa</taxon>
        <taxon>Chordata</taxon>
        <taxon>Craniata</taxon>
        <taxon>Vertebrata</taxon>
        <taxon>Euteleostomi</taxon>
        <taxon>Actinopterygii</taxon>
        <taxon>Neopterygii</taxon>
        <taxon>Holostei</taxon>
        <taxon>Semionotiformes</taxon>
        <taxon>Lepisosteidae</taxon>
        <taxon>Lepisosteus</taxon>
    </lineage>
</organism>
<dbReference type="AlphaFoldDB" id="W5LZH1"/>
<dbReference type="KEGG" id="loc:102684238"/>
<name>W5LZH1_LEPOC</name>
<proteinExistence type="inferred from homology"/>
<keyword evidence="9" id="KW-1185">Reference proteome</keyword>
<dbReference type="InterPro" id="IPR002745">
    <property type="entry name" value="Ptrans_KptA/Tpt1"/>
</dbReference>
<dbReference type="InterPro" id="IPR042080">
    <property type="entry name" value="RNA_2'-PTrans_N"/>
</dbReference>
<dbReference type="Proteomes" id="UP000018468">
    <property type="component" value="Linkage group LG28"/>
</dbReference>
<dbReference type="EC" id="2.7.1.160" evidence="3"/>
<comment type="similarity">
    <text evidence="2">Belongs to the KptA/TPT1 family.</text>
</comment>
<dbReference type="Pfam" id="PF01885">
    <property type="entry name" value="PTS_2-RNA"/>
    <property type="match status" value="1"/>
</dbReference>
<dbReference type="SUPFAM" id="SSF56399">
    <property type="entry name" value="ADP-ribosylation"/>
    <property type="match status" value="1"/>
</dbReference>
<evidence type="ECO:0000256" key="2">
    <source>
        <dbReference type="ARBA" id="ARBA00009836"/>
    </source>
</evidence>
<dbReference type="Gene3D" id="3.20.170.30">
    <property type="match status" value="1"/>
</dbReference>
<dbReference type="CTD" id="83707"/>
<reference evidence="9" key="1">
    <citation type="submission" date="2011-12" db="EMBL/GenBank/DDBJ databases">
        <title>The Draft Genome of Lepisosteus oculatus.</title>
        <authorList>
            <consortium name="The Broad Institute Genome Assembly &amp; Analysis Group"/>
            <consortium name="Computational R&amp;D Group"/>
            <consortium name="and Sequencing Platform"/>
            <person name="Di Palma F."/>
            <person name="Alfoldi J."/>
            <person name="Johnson J."/>
            <person name="Berlin A."/>
            <person name="Gnerre S."/>
            <person name="Jaffe D."/>
            <person name="MacCallum I."/>
            <person name="Young S."/>
            <person name="Walker B.J."/>
            <person name="Lander E.S."/>
            <person name="Lindblad-Toh K."/>
        </authorList>
    </citation>
    <scope>NUCLEOTIDE SEQUENCE [LARGE SCALE GENOMIC DNA]</scope>
</reference>
<evidence type="ECO:0000256" key="4">
    <source>
        <dbReference type="ARBA" id="ARBA00022679"/>
    </source>
</evidence>
<dbReference type="InterPro" id="IPR042081">
    <property type="entry name" value="RNA_2'-PTrans_C"/>
</dbReference>
<dbReference type="InParanoid" id="W5LZH1"/>
<comment type="catalytic activity">
    <reaction evidence="6">
        <text>2'-phospho-[ligated tRNA] + NAD(+) = mature tRNA + ADP-alpha-D-ribose 1'',2''-cyclic phosphate + nicotinamide</text>
        <dbReference type="Rhea" id="RHEA:23324"/>
        <dbReference type="Rhea" id="RHEA-COMP:11106"/>
        <dbReference type="Rhea" id="RHEA-COMP:11107"/>
        <dbReference type="ChEBI" id="CHEBI:17154"/>
        <dbReference type="ChEBI" id="CHEBI:57540"/>
        <dbReference type="ChEBI" id="CHEBI:76596"/>
        <dbReference type="ChEBI" id="CHEBI:82883"/>
        <dbReference type="ChEBI" id="CHEBI:85027"/>
        <dbReference type="EC" id="2.7.1.160"/>
    </reaction>
</comment>
<evidence type="ECO:0000256" key="6">
    <source>
        <dbReference type="ARBA" id="ARBA00047949"/>
    </source>
</evidence>
<dbReference type="Bgee" id="ENSLOCG00000001345">
    <property type="expression patterns" value="Expressed in muscle tissue and 13 other cell types or tissues"/>
</dbReference>
<dbReference type="STRING" id="7918.ENSLOCP00000001528"/>
<dbReference type="EMBL" id="AHAT01034113">
    <property type="status" value="NOT_ANNOTATED_CDS"/>
    <property type="molecule type" value="Genomic_DNA"/>
</dbReference>
<dbReference type="PANTHER" id="PTHR12684:SF2">
    <property type="entry name" value="TRNA 2'-PHOSPHOTRANSFERASE 1"/>
    <property type="match status" value="1"/>
</dbReference>
<dbReference type="PANTHER" id="PTHR12684">
    <property type="entry name" value="PUTATIVE PHOSPHOTRANSFERASE"/>
    <property type="match status" value="1"/>
</dbReference>
<feature type="region of interest" description="Disordered" evidence="7">
    <location>
        <begin position="224"/>
        <end position="245"/>
    </location>
</feature>
<dbReference type="OrthoDB" id="419694at2759"/>
<dbReference type="GeneID" id="102684238"/>
<accession>W5LZH1</accession>
<protein>
    <recommendedName>
        <fullName evidence="3">2'-phosphotransferase</fullName>
        <ecNumber evidence="3">2.7.1.160</ecNumber>
    </recommendedName>
</protein>